<dbReference type="EMBL" id="CP019948">
    <property type="protein sequence ID" value="ARN80706.1"/>
    <property type="molecule type" value="Genomic_DNA"/>
</dbReference>
<dbReference type="Proteomes" id="UP000193978">
    <property type="component" value="Chromosome"/>
</dbReference>
<gene>
    <name evidence="2" type="ORF">B1812_06045</name>
</gene>
<reference evidence="2 3" key="1">
    <citation type="submission" date="2017-02" db="EMBL/GenBank/DDBJ databases">
        <authorList>
            <person name="Peterson S.W."/>
        </authorList>
    </citation>
    <scope>NUCLEOTIDE SEQUENCE [LARGE SCALE GENOMIC DNA]</scope>
    <source>
        <strain evidence="2 3">S285</strain>
    </source>
</reference>
<organism evidence="2 3">
    <name type="scientific">Methylocystis bryophila</name>
    <dbReference type="NCBI Taxonomy" id="655015"/>
    <lineage>
        <taxon>Bacteria</taxon>
        <taxon>Pseudomonadati</taxon>
        <taxon>Pseudomonadota</taxon>
        <taxon>Alphaproteobacteria</taxon>
        <taxon>Hyphomicrobiales</taxon>
        <taxon>Methylocystaceae</taxon>
        <taxon>Methylocystis</taxon>
    </lineage>
</organism>
<dbReference type="STRING" id="655015.B1812_06045"/>
<feature type="domain" description="Immunity protein 52" evidence="1">
    <location>
        <begin position="16"/>
        <end position="238"/>
    </location>
</feature>
<protein>
    <recommendedName>
        <fullName evidence="1">Immunity protein 52 domain-containing protein</fullName>
    </recommendedName>
</protein>
<evidence type="ECO:0000313" key="3">
    <source>
        <dbReference type="Proteomes" id="UP000193978"/>
    </source>
</evidence>
<name>A0A1W6MT52_9HYPH</name>
<evidence type="ECO:0000259" key="1">
    <source>
        <dbReference type="Pfam" id="PF15579"/>
    </source>
</evidence>
<keyword evidence="3" id="KW-1185">Reference proteome</keyword>
<sequence length="251" mass="28144">MSKPNVIEDKNESKNFFISADWEARAETPDELAARFLRMSDSLKAIDPAFGLWTCGVKRPERFEEVRDRNAKEIAAGVTRDDWREPEPEFGYRFGAFTRNTPKDCRFTLHCHAGSILGLPFANDVTLATDALYRSPPNAAVVTYRIFRAALLAIVDAWDPVMADAKSHPLLESYESSSYFAPAWIQYLSPWLAQKITPPPTVLAEHLPHGGLLMSATTETFDVDNPRHMAAARDMASAMEPLDRLTWPSKG</sequence>
<evidence type="ECO:0000313" key="2">
    <source>
        <dbReference type="EMBL" id="ARN80706.1"/>
    </source>
</evidence>
<dbReference type="KEGG" id="mbry:B1812_06045"/>
<accession>A0A1W6MT52</accession>
<dbReference type="InterPro" id="IPR028969">
    <property type="entry name" value="Imm52"/>
</dbReference>
<proteinExistence type="predicted"/>
<dbReference type="Pfam" id="PF15579">
    <property type="entry name" value="Imm52"/>
    <property type="match status" value="1"/>
</dbReference>
<dbReference type="AlphaFoldDB" id="A0A1W6MT52"/>
<dbReference type="RefSeq" id="WP_085770783.1">
    <property type="nucleotide sequence ID" value="NZ_AP027149.1"/>
</dbReference>
<dbReference type="OrthoDB" id="8442250at2"/>